<accession>Q6NFF1</accession>
<evidence type="ECO:0000313" key="2">
    <source>
        <dbReference type="Proteomes" id="UP000002198"/>
    </source>
</evidence>
<dbReference type="AlphaFoldDB" id="Q6NFF1"/>
<gene>
    <name evidence="1" type="ordered locus">DIP1940</name>
</gene>
<dbReference type="EMBL" id="BX248359">
    <property type="protein sequence ID" value="CAE50474.1"/>
    <property type="molecule type" value="Genomic_DNA"/>
</dbReference>
<evidence type="ECO:0000313" key="1">
    <source>
        <dbReference type="EMBL" id="CAE50474.1"/>
    </source>
</evidence>
<dbReference type="KEGG" id="cdi:DIP1940"/>
<name>Q6NFF1_CORDI</name>
<reference evidence="1 2" key="1">
    <citation type="journal article" date="2003" name="Nucleic Acids Res.">
        <title>The complete genome sequence and analysis of Corynebacterium diphtheriae NCTC13129.</title>
        <authorList>
            <person name="Cerdeno-Tarraga A.M."/>
            <person name="Efstratiou A."/>
            <person name="Dover L.G."/>
            <person name="Holden M.T.G."/>
            <person name="Pallen M."/>
            <person name="Bentley S.D."/>
            <person name="Besra G.S."/>
            <person name="Churcher C."/>
            <person name="James K.D."/>
            <person name="De Zoysa A."/>
            <person name="Chillingworth T."/>
            <person name="Cronin A."/>
            <person name="Dowd L."/>
            <person name="Feltwell T."/>
            <person name="Hamlin N."/>
            <person name="Holroyd S."/>
            <person name="Jagels K."/>
            <person name="Moule S."/>
            <person name="Quail M.A."/>
            <person name="Rabbinowitsch E."/>
            <person name="Rutherford K."/>
            <person name="Thomson N.R."/>
            <person name="Unwin L."/>
            <person name="Whitehead S."/>
            <person name="Barrell B.G.Parkhill.J."/>
        </authorList>
    </citation>
    <scope>NUCLEOTIDE SEQUENCE [LARGE SCALE GENOMIC DNA]</scope>
    <source>
        <strain evidence="2">ATCC 700971 / NCTC 13129 / Biotype gravis</strain>
    </source>
</reference>
<protein>
    <submittedName>
        <fullName evidence="1">Uncharacterized protein</fullName>
    </submittedName>
</protein>
<keyword evidence="2" id="KW-1185">Reference proteome</keyword>
<dbReference type="Proteomes" id="UP000002198">
    <property type="component" value="Chromosome"/>
</dbReference>
<proteinExistence type="predicted"/>
<dbReference type="STRING" id="257309.DIP1940"/>
<sequence length="48" mass="4990">MGLTMCAKATASATNGSARYLVGVPRQPAPPKKNIVLVALLNTLPLKL</sequence>
<dbReference type="HOGENOM" id="CLU_3151748_0_0_11"/>
<organism evidence="1 2">
    <name type="scientific">Corynebacterium diphtheriae (strain ATCC 700971 / NCTC 13129 / Biotype gravis)</name>
    <dbReference type="NCBI Taxonomy" id="257309"/>
    <lineage>
        <taxon>Bacteria</taxon>
        <taxon>Bacillati</taxon>
        <taxon>Actinomycetota</taxon>
        <taxon>Actinomycetes</taxon>
        <taxon>Mycobacteriales</taxon>
        <taxon>Corynebacteriaceae</taxon>
        <taxon>Corynebacterium</taxon>
    </lineage>
</organism>